<feature type="region of interest" description="Disordered" evidence="8">
    <location>
        <begin position="1"/>
        <end position="340"/>
    </location>
</feature>
<feature type="region of interest" description="Disordered" evidence="8">
    <location>
        <begin position="911"/>
        <end position="963"/>
    </location>
</feature>
<feature type="compositionally biased region" description="Basic and acidic residues" evidence="8">
    <location>
        <begin position="1280"/>
        <end position="1290"/>
    </location>
</feature>
<feature type="compositionally biased region" description="Gly residues" evidence="8">
    <location>
        <begin position="857"/>
        <end position="881"/>
    </location>
</feature>
<accession>A0A8K0JGS6</accession>
<feature type="compositionally biased region" description="Low complexity" evidence="8">
    <location>
        <begin position="96"/>
        <end position="116"/>
    </location>
</feature>
<dbReference type="EMBL" id="JABELV010000156">
    <property type="protein sequence ID" value="KAG7529188.1"/>
    <property type="molecule type" value="Genomic_DNA"/>
</dbReference>
<feature type="compositionally biased region" description="Low complexity" evidence="8">
    <location>
        <begin position="499"/>
        <end position="520"/>
    </location>
</feature>
<feature type="compositionally biased region" description="Low complexity" evidence="8">
    <location>
        <begin position="1"/>
        <end position="18"/>
    </location>
</feature>
<evidence type="ECO:0000256" key="3">
    <source>
        <dbReference type="ARBA" id="ARBA00022490"/>
    </source>
</evidence>
<feature type="compositionally biased region" description="Polar residues" evidence="8">
    <location>
        <begin position="701"/>
        <end position="717"/>
    </location>
</feature>
<feature type="compositionally biased region" description="Gly residues" evidence="8">
    <location>
        <begin position="833"/>
        <end position="844"/>
    </location>
</feature>
<dbReference type="SUPFAM" id="SSF101489">
    <property type="entry name" value="Eukaryotic initiation factor 4f subunit eIF4g, eIF4e-binding domain"/>
    <property type="match status" value="1"/>
</dbReference>
<feature type="region of interest" description="Disordered" evidence="8">
    <location>
        <begin position="816"/>
        <end position="892"/>
    </location>
</feature>
<feature type="compositionally biased region" description="Polar residues" evidence="8">
    <location>
        <begin position="1403"/>
        <end position="1415"/>
    </location>
</feature>
<gene>
    <name evidence="10" type="ORF">FFLO_05775</name>
</gene>
<sequence length="1606" mass="167902">MSKPTSTPSSATPQTANALKSSASAWARGPPSTSGTPSQSVVNSTTASPSGTPQLSQASLPVNNKDASSNTKTMAGPSQSASRPQHSRKSSLLAVGGNSSSGSQNASSANDASSSAKPLNITSRTNAAGINFGSVSNPNAELSSSPAANPTTGKHLASTDGVKSFGTVEAAEANEEKSAILGRKPTQAGGSKFDVNKLFQMPAAATSSPVVQQARGYDAQGRPVQMGAPGTGSSMSNASSAPPAGHASGSSGRIPNGQMSPAMSNQNPRSPTIGHQQPTSMNNFSGGPGPATFRPGNIQTPPGRGPPNQMVGGATRGQPSHAFGMHPGQQHGGPAYPGMPYGPQGYYAYGYYGPDSAYGPGPGQWQSTQGSTPLSPRAGNSALNNGPSAAQVPSSSSSSTAGLPMSGAPANRPAPSHNTSNFSTSSQTSGPSTPAQNHARPVSFQPGQPFTPGHMSSPSANLHASANAFVPRTKSSAIKITRADGTAVDLASAAKELKTPTPTGTPTTSTAPVTPGTPVPAFKPSLPAMPVVVRMETEAQKAKRLSEQEGEKLRKATEAKEEAERREREIARKEKEEKEAKEREDAEAEKQKLEGERRIAQEKADALAAKEKAQEEEKAKQQAAQAEKQLADEAEQKKAREQEDARQADVDAAKESSVRAESDSEIKIRNPASLPAKPSAEVLESVRASPAPSALAPPSDGRTSNAPSPVASPSLSHATLPAKPAALSTSALARKGAPSALSLPPSEDGSSSAQQSNASAQALLTARPIEKLEEIRYPEGLQSPNNALNTGAQPGKFRYDRDFLLQFMSVCRDKPESLPPLDQLGMERDHGSMGRGGSSRGGQRSGSQMGNPRGANMGIGGIGGGMGSFGGKPPGGMGSFGMGTFNRPAATSEERMAASRMGNMGNAFGSARNTPGMARTPSQSGPGGLNMMAPGMGRERSQAGSARGKRRGEPRGAPTAMASGQFEPDVAPLELSANRWTPGVQSRRPGAVDESSPEYVERKVKGLLNKLTKEKFNSISNQILEWGNKSISENDGQTLRLVIKLIFEKAKDEQFWSSMYAELCHKLLETLSPEIKDEQVVSADGTPLAGGVLFRKYLLNRCQEDFERGWKNKEDASAAAKTKASEDEKNKAAHAEAVAAGKEVEEFKFSDEYYAEQAAKRQGLGLVKFVGELYKLDMLSLKIMNACIVKLLHNIVTPDEEDVESLCQLISTVGEKIQKTSPSAAGTLGIFISRMTEMKSSPHISSRMKFMLLEVIESYENGWKSRAGQGQTGPMTIDEVHRQAAKDQADAARAAASAPMSRDQSMSRGGSRRGDQRSGFGGPPGASDAWQSVGNRPPPKAADMTGFGNIRSGAPGPGSFGPASVFNKKNSKPKSGDVTPPNGPATTHANPFSALGMDDGSGDVSTGEDSTSTEAAPQRKKLVLQPRTVSSSNVNADSEAAEATPTEPVQSGLSKDEIERKIKADLAEFWGEKGTVGTRNTDDVVAYFEGLPEEGRLELAKKLVDDIFRLASADDTSLVTQAFTKAVAGGVLTAETVKASLMPSMELLDDIAIDVPQAYAFAAQIIVALKLSQSDVEELADAIEVLGEVNPLPKDKLKTQVSKLQG</sequence>
<evidence type="ECO:0000259" key="9">
    <source>
        <dbReference type="SMART" id="SM00543"/>
    </source>
</evidence>
<evidence type="ECO:0000256" key="2">
    <source>
        <dbReference type="ARBA" id="ARBA00005775"/>
    </source>
</evidence>
<dbReference type="GO" id="GO:0010494">
    <property type="term" value="C:cytoplasmic stress granule"/>
    <property type="evidence" value="ECO:0007669"/>
    <property type="project" value="UniProtKB-ARBA"/>
</dbReference>
<dbReference type="InterPro" id="IPR022745">
    <property type="entry name" value="eIF4G1_eIF4E-bd"/>
</dbReference>
<comment type="subcellular location">
    <subcellularLocation>
        <location evidence="1">Cytoplasm</location>
    </subcellularLocation>
</comment>
<evidence type="ECO:0000313" key="10">
    <source>
        <dbReference type="EMBL" id="KAG7529188.1"/>
    </source>
</evidence>
<keyword evidence="5" id="KW-0597">Phosphoprotein</keyword>
<dbReference type="InterPro" id="IPR036211">
    <property type="entry name" value="eIF4G_eIF4E-bd_sf"/>
</dbReference>
<feature type="compositionally biased region" description="Low complexity" evidence="8">
    <location>
        <begin position="750"/>
        <end position="762"/>
    </location>
</feature>
<feature type="compositionally biased region" description="Polar residues" evidence="8">
    <location>
        <begin position="39"/>
        <end position="84"/>
    </location>
</feature>
<dbReference type="Gene3D" id="1.25.40.180">
    <property type="match status" value="2"/>
</dbReference>
<reference evidence="10" key="1">
    <citation type="submission" date="2020-04" db="EMBL/GenBank/DDBJ databases">
        <title>Analysis of mating type loci in Filobasidium floriforme.</title>
        <authorList>
            <person name="Nowrousian M."/>
        </authorList>
    </citation>
    <scope>NUCLEOTIDE SEQUENCE</scope>
    <source>
        <strain evidence="10">CBS 6242</strain>
    </source>
</reference>
<organism evidence="10 11">
    <name type="scientific">Filobasidium floriforme</name>
    <dbReference type="NCBI Taxonomy" id="5210"/>
    <lineage>
        <taxon>Eukaryota</taxon>
        <taxon>Fungi</taxon>
        <taxon>Dikarya</taxon>
        <taxon>Basidiomycota</taxon>
        <taxon>Agaricomycotina</taxon>
        <taxon>Tremellomycetes</taxon>
        <taxon>Filobasidiales</taxon>
        <taxon>Filobasidiaceae</taxon>
        <taxon>Filobasidium</taxon>
    </lineage>
</organism>
<feature type="compositionally biased region" description="Basic and acidic residues" evidence="8">
    <location>
        <begin position="538"/>
        <end position="620"/>
    </location>
</feature>
<comment type="caution">
    <text evidence="10">The sequence shown here is derived from an EMBL/GenBank/DDBJ whole genome shotgun (WGS) entry which is preliminary data.</text>
</comment>
<dbReference type="PANTHER" id="PTHR23253">
    <property type="entry name" value="EUKARYOTIC TRANSLATION INITIATION FACTOR 4 GAMMA"/>
    <property type="match status" value="1"/>
</dbReference>
<feature type="compositionally biased region" description="Low complexity" evidence="8">
    <location>
        <begin position="386"/>
        <end position="407"/>
    </location>
</feature>
<dbReference type="CDD" id="cd06503">
    <property type="entry name" value="ATP-synt_Fo_b"/>
    <property type="match status" value="1"/>
</dbReference>
<evidence type="ECO:0000256" key="6">
    <source>
        <dbReference type="ARBA" id="ARBA00022884"/>
    </source>
</evidence>
<dbReference type="SMART" id="SM00543">
    <property type="entry name" value="MIF4G"/>
    <property type="match status" value="1"/>
</dbReference>
<evidence type="ECO:0000256" key="4">
    <source>
        <dbReference type="ARBA" id="ARBA00022540"/>
    </source>
</evidence>
<dbReference type="Pfam" id="PF02854">
    <property type="entry name" value="MIF4G"/>
    <property type="match status" value="1"/>
</dbReference>
<dbReference type="GO" id="GO:0016281">
    <property type="term" value="C:eukaryotic translation initiation factor 4F complex"/>
    <property type="evidence" value="ECO:0007669"/>
    <property type="project" value="TreeGrafter"/>
</dbReference>
<feature type="region of interest" description="Disordered" evidence="8">
    <location>
        <begin position="357"/>
        <end position="468"/>
    </location>
</feature>
<evidence type="ECO:0000256" key="7">
    <source>
        <dbReference type="ARBA" id="ARBA00022917"/>
    </source>
</evidence>
<keyword evidence="3" id="KW-0963">Cytoplasm</keyword>
<feature type="region of interest" description="Disordered" evidence="8">
    <location>
        <begin position="538"/>
        <end position="765"/>
    </location>
</feature>
<evidence type="ECO:0000256" key="1">
    <source>
        <dbReference type="ARBA" id="ARBA00004496"/>
    </source>
</evidence>
<dbReference type="GO" id="GO:0003729">
    <property type="term" value="F:mRNA binding"/>
    <property type="evidence" value="ECO:0007669"/>
    <property type="project" value="TreeGrafter"/>
</dbReference>
<feature type="domain" description="MIF4G" evidence="9">
    <location>
        <begin position="1001"/>
        <end position="1262"/>
    </location>
</feature>
<dbReference type="FunFam" id="1.25.40.180:FF:000020">
    <property type="entry name" value="Eukaryotic translation initiation factor subunit"/>
    <property type="match status" value="1"/>
</dbReference>
<feature type="compositionally biased region" description="Polar residues" evidence="8">
    <location>
        <begin position="120"/>
        <end position="152"/>
    </location>
</feature>
<dbReference type="Pfam" id="PF12152">
    <property type="entry name" value="eIF_4G1"/>
    <property type="match status" value="1"/>
</dbReference>
<keyword evidence="6" id="KW-0694">RNA-binding</keyword>
<evidence type="ECO:0000256" key="8">
    <source>
        <dbReference type="SAM" id="MobiDB-lite"/>
    </source>
</evidence>
<protein>
    <recommendedName>
        <fullName evidence="9">MIF4G domain-containing protein</fullName>
    </recommendedName>
</protein>
<dbReference type="PANTHER" id="PTHR23253:SF9">
    <property type="entry name" value="EUKARYOTIC TRANSLATION INITIATION FACTOR 4 GAMMA 2"/>
    <property type="match status" value="1"/>
</dbReference>
<feature type="region of interest" description="Disordered" evidence="8">
    <location>
        <begin position="491"/>
        <end position="525"/>
    </location>
</feature>
<dbReference type="Gene3D" id="1.20.970.30">
    <property type="entry name" value="eIF4G, eIF4E-binding domain"/>
    <property type="match status" value="1"/>
</dbReference>
<feature type="compositionally biased region" description="Polar residues" evidence="8">
    <location>
        <begin position="454"/>
        <end position="464"/>
    </location>
</feature>
<feature type="compositionally biased region" description="Polar residues" evidence="8">
    <location>
        <begin position="364"/>
        <end position="374"/>
    </location>
</feature>
<feature type="compositionally biased region" description="Polar residues" evidence="8">
    <location>
        <begin position="257"/>
        <end position="285"/>
    </location>
</feature>
<feature type="compositionally biased region" description="Basic and acidic residues" evidence="8">
    <location>
        <begin position="629"/>
        <end position="668"/>
    </location>
</feature>
<keyword evidence="11" id="KW-1185">Reference proteome</keyword>
<proteinExistence type="inferred from homology"/>
<comment type="similarity">
    <text evidence="2">Belongs to the eukaryotic initiation factor 4G family.</text>
</comment>
<feature type="compositionally biased region" description="Low complexity" evidence="8">
    <location>
        <begin position="29"/>
        <end position="38"/>
    </location>
</feature>
<dbReference type="GO" id="GO:0003743">
    <property type="term" value="F:translation initiation factor activity"/>
    <property type="evidence" value="ECO:0007669"/>
    <property type="project" value="UniProtKB-KW"/>
</dbReference>
<keyword evidence="7" id="KW-0648">Protein biosynthesis</keyword>
<dbReference type="InterPro" id="IPR003890">
    <property type="entry name" value="MIF4G-like_typ-3"/>
</dbReference>
<dbReference type="SUPFAM" id="SSF48371">
    <property type="entry name" value="ARM repeat"/>
    <property type="match status" value="2"/>
</dbReference>
<dbReference type="Proteomes" id="UP000812966">
    <property type="component" value="Unassembled WGS sequence"/>
</dbReference>
<feature type="compositionally biased region" description="Low complexity" evidence="8">
    <location>
        <begin position="231"/>
        <end position="252"/>
    </location>
</feature>
<feature type="compositionally biased region" description="Low complexity" evidence="8">
    <location>
        <begin position="415"/>
        <end position="434"/>
    </location>
</feature>
<feature type="compositionally biased region" description="Low complexity" evidence="8">
    <location>
        <begin position="1291"/>
        <end position="1309"/>
    </location>
</feature>
<dbReference type="InterPro" id="IPR016024">
    <property type="entry name" value="ARM-type_fold"/>
</dbReference>
<keyword evidence="4" id="KW-0396">Initiation factor</keyword>
<name>A0A8K0JGS6_9TREE</name>
<evidence type="ECO:0000313" key="11">
    <source>
        <dbReference type="Proteomes" id="UP000812966"/>
    </source>
</evidence>
<evidence type="ECO:0000256" key="5">
    <source>
        <dbReference type="ARBA" id="ARBA00022553"/>
    </source>
</evidence>
<feature type="region of interest" description="Disordered" evidence="8">
    <location>
        <begin position="1280"/>
        <end position="1456"/>
    </location>
</feature>
<feature type="compositionally biased region" description="Polar residues" evidence="8">
    <location>
        <begin position="1427"/>
        <end position="1436"/>
    </location>
</feature>
<feature type="compositionally biased region" description="Low complexity" evidence="8">
    <location>
        <begin position="688"/>
        <end position="699"/>
    </location>
</feature>